<protein>
    <submittedName>
        <fullName evidence="1">Uncharacterized protein</fullName>
    </submittedName>
</protein>
<organism evidence="1 2">
    <name type="scientific">Aphanomyces astaci</name>
    <name type="common">Crayfish plague agent</name>
    <dbReference type="NCBI Taxonomy" id="112090"/>
    <lineage>
        <taxon>Eukaryota</taxon>
        <taxon>Sar</taxon>
        <taxon>Stramenopiles</taxon>
        <taxon>Oomycota</taxon>
        <taxon>Saprolegniomycetes</taxon>
        <taxon>Saprolegniales</taxon>
        <taxon>Verrucalvaceae</taxon>
        <taxon>Aphanomyces</taxon>
    </lineage>
</organism>
<dbReference type="VEuPathDB" id="FungiDB:H257_14232"/>
<accession>A0A6A4ZGZ5</accession>
<proteinExistence type="predicted"/>
<gene>
    <name evidence="1" type="ORF">AaE_011672</name>
</gene>
<evidence type="ECO:0000313" key="1">
    <source>
        <dbReference type="EMBL" id="KAF0713928.1"/>
    </source>
</evidence>
<dbReference type="AlphaFoldDB" id="A0A6A4ZGZ5"/>
<reference evidence="1 2" key="1">
    <citation type="submission" date="2019-06" db="EMBL/GenBank/DDBJ databases">
        <title>Genomics analysis of Aphanomyces spp. identifies a new class of oomycete effector associated with host adaptation.</title>
        <authorList>
            <person name="Gaulin E."/>
        </authorList>
    </citation>
    <scope>NUCLEOTIDE SEQUENCE [LARGE SCALE GENOMIC DNA]</scope>
    <source>
        <strain evidence="1 2">E</strain>
    </source>
</reference>
<sequence>MARDALEMPTGVTVSLSVKIGVPLSKSRSYAEQPPTSLMYDTVEDSFASLRCRISDRVQAIVLRYDELQTAKKVKSTLKIEPDFLVLVKPSLHTKQSNFTVVHDRNFIDTVKLAWTNHCMKATPGDFALEVFVYLEKIDRNPQQLHRATTSRRAEMAARILAVDRERQPGPATLEYLSSTLARQVAEPDVVNLPSNATIRQLEHIDDSNADIQRERRQRAAASMQEYREVRFQINDDIVHMRVNVSDLRSLLGLPGYDLYAPFRAPIPTTAPLDNISDCDHNVDSD</sequence>
<evidence type="ECO:0000313" key="2">
    <source>
        <dbReference type="Proteomes" id="UP000469452"/>
    </source>
</evidence>
<dbReference type="Proteomes" id="UP000469452">
    <property type="component" value="Unassembled WGS sequence"/>
</dbReference>
<name>A0A6A4ZGZ5_APHAT</name>
<dbReference type="EMBL" id="VJMI01017385">
    <property type="protein sequence ID" value="KAF0713928.1"/>
    <property type="molecule type" value="Genomic_DNA"/>
</dbReference>
<comment type="caution">
    <text evidence="1">The sequence shown here is derived from an EMBL/GenBank/DDBJ whole genome shotgun (WGS) entry which is preliminary data.</text>
</comment>